<dbReference type="AlphaFoldDB" id="A0A101SUX5"/>
<keyword evidence="3" id="KW-1185">Reference proteome</keyword>
<feature type="transmembrane region" description="Helical" evidence="1">
    <location>
        <begin position="98"/>
        <end position="123"/>
    </location>
</feature>
<protein>
    <submittedName>
        <fullName evidence="2">Uncharacterized protein</fullName>
    </submittedName>
</protein>
<reference evidence="2 3" key="1">
    <citation type="submission" date="2015-10" db="EMBL/GenBank/DDBJ databases">
        <title>Draft genome sequence of Streptomyces bungoensis DSM 41781, type strain for the species Streptomyces bungoensis.</title>
        <authorList>
            <person name="Ruckert C."/>
            <person name="Winkler A."/>
            <person name="Kalinowski J."/>
            <person name="Kampfer P."/>
            <person name="Glaeser S."/>
        </authorList>
    </citation>
    <scope>NUCLEOTIDE SEQUENCE [LARGE SCALE GENOMIC DNA]</scope>
    <source>
        <strain evidence="2 3">DSM 41781</strain>
    </source>
</reference>
<accession>A0A101SUX5</accession>
<gene>
    <name evidence="2" type="ORF">AQJ66_26975</name>
</gene>
<evidence type="ECO:0000313" key="2">
    <source>
        <dbReference type="EMBL" id="KUN80378.1"/>
    </source>
</evidence>
<keyword evidence="1" id="KW-0472">Membrane</keyword>
<comment type="caution">
    <text evidence="2">The sequence shown here is derived from an EMBL/GenBank/DDBJ whole genome shotgun (WGS) entry which is preliminary data.</text>
</comment>
<feature type="transmembrane region" description="Helical" evidence="1">
    <location>
        <begin position="49"/>
        <end position="68"/>
    </location>
</feature>
<feature type="transmembrane region" description="Helical" evidence="1">
    <location>
        <begin position="12"/>
        <end position="29"/>
    </location>
</feature>
<proteinExistence type="predicted"/>
<keyword evidence="1" id="KW-1133">Transmembrane helix</keyword>
<feature type="transmembrane region" description="Helical" evidence="1">
    <location>
        <begin position="75"/>
        <end position="92"/>
    </location>
</feature>
<name>A0A101SUX5_9ACTN</name>
<sequence length="135" mass="13960">MTQEPRNPVSHVLSFLVPAGAALALWAAWLGWDQQRDVHPDGSTSGPYAAWQVVGLVLTLLVSVYWAASRRHVTGAVLGTTLGLTAAAYWDWSDDAGGLFVVGVGLVMMGSLAGTAVASAVIVSAKGPGPHPQQA</sequence>
<evidence type="ECO:0000256" key="1">
    <source>
        <dbReference type="SAM" id="Phobius"/>
    </source>
</evidence>
<organism evidence="2 3">
    <name type="scientific">Streptomyces bungoensis</name>
    <dbReference type="NCBI Taxonomy" id="285568"/>
    <lineage>
        <taxon>Bacteria</taxon>
        <taxon>Bacillati</taxon>
        <taxon>Actinomycetota</taxon>
        <taxon>Actinomycetes</taxon>
        <taxon>Kitasatosporales</taxon>
        <taxon>Streptomycetaceae</taxon>
        <taxon>Streptomyces</taxon>
    </lineage>
</organism>
<dbReference type="Proteomes" id="UP000053024">
    <property type="component" value="Unassembled WGS sequence"/>
</dbReference>
<dbReference type="EMBL" id="LMWX01000048">
    <property type="protein sequence ID" value="KUN80378.1"/>
    <property type="molecule type" value="Genomic_DNA"/>
</dbReference>
<keyword evidence="1" id="KW-0812">Transmembrane</keyword>
<dbReference type="RefSeq" id="WP_061927247.1">
    <property type="nucleotide sequence ID" value="NZ_KQ948866.1"/>
</dbReference>
<evidence type="ECO:0000313" key="3">
    <source>
        <dbReference type="Proteomes" id="UP000053024"/>
    </source>
</evidence>